<feature type="non-terminal residue" evidence="7">
    <location>
        <position position="1"/>
    </location>
</feature>
<organism evidence="6 7">
    <name type="scientific">Saccoglossus kowalevskii</name>
    <name type="common">Acorn worm</name>
    <dbReference type="NCBI Taxonomy" id="10224"/>
    <lineage>
        <taxon>Eukaryota</taxon>
        <taxon>Metazoa</taxon>
        <taxon>Hemichordata</taxon>
        <taxon>Enteropneusta</taxon>
        <taxon>Harrimaniidae</taxon>
        <taxon>Saccoglossus</taxon>
    </lineage>
</organism>
<dbReference type="RefSeq" id="XP_006818496.1">
    <property type="nucleotide sequence ID" value="XM_006818433.1"/>
</dbReference>
<evidence type="ECO:0000256" key="2">
    <source>
        <dbReference type="ARBA" id="ARBA00004496"/>
    </source>
</evidence>
<dbReference type="SMART" id="SM00456">
    <property type="entry name" value="WW"/>
    <property type="match status" value="1"/>
</dbReference>
<keyword evidence="6" id="KW-1185">Reference proteome</keyword>
<dbReference type="PANTHER" id="PTHR17616">
    <property type="entry name" value="YES-ASSOCIATED PROTEIN YAP1 FAMILY MEMBER"/>
    <property type="match status" value="1"/>
</dbReference>
<dbReference type="PANTHER" id="PTHR17616:SF8">
    <property type="entry name" value="TRANSCRIPTIONAL COACTIVATOR YORKIE"/>
    <property type="match status" value="1"/>
</dbReference>
<reference evidence="7" key="1">
    <citation type="submission" date="2025-08" db="UniProtKB">
        <authorList>
            <consortium name="RefSeq"/>
        </authorList>
    </citation>
    <scope>IDENTIFICATION</scope>
    <source>
        <tissue evidence="7">Testes</tissue>
    </source>
</reference>
<dbReference type="GeneID" id="102803067"/>
<dbReference type="InterPro" id="IPR036020">
    <property type="entry name" value="WW_dom_sf"/>
</dbReference>
<dbReference type="CDD" id="cd00201">
    <property type="entry name" value="WW"/>
    <property type="match status" value="1"/>
</dbReference>
<proteinExistence type="predicted"/>
<feature type="domain" description="WW" evidence="5">
    <location>
        <begin position="5"/>
        <end position="38"/>
    </location>
</feature>
<comment type="subcellular location">
    <subcellularLocation>
        <location evidence="2">Cytoplasm</location>
    </subcellularLocation>
    <subcellularLocation>
        <location evidence="1">Nucleus</location>
    </subcellularLocation>
</comment>
<evidence type="ECO:0000256" key="4">
    <source>
        <dbReference type="ARBA" id="ARBA00023242"/>
    </source>
</evidence>
<dbReference type="PROSITE" id="PS01159">
    <property type="entry name" value="WW_DOMAIN_1"/>
    <property type="match status" value="1"/>
</dbReference>
<sequence length="95" mass="10961">ALNEEPLPEGWEMRYTNEGVRYFVDHNTRTTTFQDPRSGTGTKGPKGAFGVPIAYERSFRWKLGQFRYLCQSNALPSHVKLSVSRQTLFEDSFQQ</sequence>
<gene>
    <name evidence="7" type="primary">LOC102803067</name>
</gene>
<name>A0ABM0MEQ5_SACKO</name>
<protein>
    <submittedName>
        <fullName evidence="7">NEDD4-like E3 ubiquitin-protein ligase WWP1-like</fullName>
    </submittedName>
</protein>
<evidence type="ECO:0000313" key="6">
    <source>
        <dbReference type="Proteomes" id="UP000694865"/>
    </source>
</evidence>
<dbReference type="Gene3D" id="3.90.1750.10">
    <property type="entry name" value="Hect, E3 ligase catalytic domains"/>
    <property type="match status" value="1"/>
</dbReference>
<accession>A0ABM0MEQ5</accession>
<evidence type="ECO:0000256" key="1">
    <source>
        <dbReference type="ARBA" id="ARBA00004123"/>
    </source>
</evidence>
<evidence type="ECO:0000313" key="7">
    <source>
        <dbReference type="RefSeq" id="XP_006818496.1"/>
    </source>
</evidence>
<dbReference type="PROSITE" id="PS50020">
    <property type="entry name" value="WW_DOMAIN_2"/>
    <property type="match status" value="1"/>
</dbReference>
<dbReference type="SUPFAM" id="SSF51045">
    <property type="entry name" value="WW domain"/>
    <property type="match status" value="1"/>
</dbReference>
<dbReference type="Proteomes" id="UP000694865">
    <property type="component" value="Unplaced"/>
</dbReference>
<feature type="non-terminal residue" evidence="7">
    <location>
        <position position="95"/>
    </location>
</feature>
<keyword evidence="3" id="KW-0963">Cytoplasm</keyword>
<dbReference type="InterPro" id="IPR001202">
    <property type="entry name" value="WW_dom"/>
</dbReference>
<keyword evidence="4" id="KW-0539">Nucleus</keyword>
<evidence type="ECO:0000259" key="5">
    <source>
        <dbReference type="PROSITE" id="PS50020"/>
    </source>
</evidence>
<dbReference type="InterPro" id="IPR051583">
    <property type="entry name" value="YAP1"/>
</dbReference>
<evidence type="ECO:0000256" key="3">
    <source>
        <dbReference type="ARBA" id="ARBA00022490"/>
    </source>
</evidence>
<dbReference type="Pfam" id="PF00397">
    <property type="entry name" value="WW"/>
    <property type="match status" value="1"/>
</dbReference>